<evidence type="ECO:0000256" key="8">
    <source>
        <dbReference type="ARBA" id="ARBA00023211"/>
    </source>
</evidence>
<evidence type="ECO:0000256" key="4">
    <source>
        <dbReference type="ARBA" id="ARBA00022723"/>
    </source>
</evidence>
<evidence type="ECO:0000313" key="12">
    <source>
        <dbReference type="Proteomes" id="UP001569963"/>
    </source>
</evidence>
<comment type="cofactor">
    <cofactor evidence="9">
        <name>Mg(2+)</name>
        <dbReference type="ChEBI" id="CHEBI:18420"/>
    </cofactor>
    <cofactor evidence="9">
        <name>Mn(2+)</name>
        <dbReference type="ChEBI" id="CHEBI:29035"/>
    </cofactor>
    <text evidence="9">Binds 1 Mg(2+) or Mn(2+) ion per subunit.</text>
</comment>
<evidence type="ECO:0000256" key="3">
    <source>
        <dbReference type="ARBA" id="ARBA00022532"/>
    </source>
</evidence>
<comment type="cofactor">
    <cofactor evidence="1">
        <name>Mn(2+)</name>
        <dbReference type="ChEBI" id="CHEBI:29035"/>
    </cofactor>
</comment>
<keyword evidence="8 9" id="KW-0464">Manganese</keyword>
<accession>A0ABV4QJA0</accession>
<dbReference type="EMBL" id="JAXCEI010000017">
    <property type="protein sequence ID" value="MFA1543245.1"/>
    <property type="molecule type" value="Genomic_DNA"/>
</dbReference>
<dbReference type="PROSITE" id="PS00470">
    <property type="entry name" value="IDH_IMDH"/>
    <property type="match status" value="1"/>
</dbReference>
<dbReference type="SUPFAM" id="SSF53659">
    <property type="entry name" value="Isocitrate/Isopropylmalate dehydrogenase-like"/>
    <property type="match status" value="1"/>
</dbReference>
<keyword evidence="7 9" id="KW-0560">Oxidoreductase</keyword>
<comment type="similarity">
    <text evidence="2 9">Belongs to the isocitrate and isopropylmalate dehydrogenases family.</text>
</comment>
<protein>
    <recommendedName>
        <fullName evidence="9">Isocitrate dehydrogenase [NADP]</fullName>
        <ecNumber evidence="9">1.1.1.42</ecNumber>
    </recommendedName>
</protein>
<evidence type="ECO:0000256" key="2">
    <source>
        <dbReference type="ARBA" id="ARBA00007769"/>
    </source>
</evidence>
<keyword evidence="12" id="KW-1185">Reference proteome</keyword>
<proteinExistence type="inferred from homology"/>
<dbReference type="GO" id="GO:0004450">
    <property type="term" value="F:isocitrate dehydrogenase (NADP+) activity"/>
    <property type="evidence" value="ECO:0007669"/>
    <property type="project" value="UniProtKB-EC"/>
</dbReference>
<dbReference type="EC" id="1.1.1.42" evidence="9"/>
<dbReference type="NCBIfam" id="NF006156">
    <property type="entry name" value="PRK08299.1"/>
    <property type="match status" value="1"/>
</dbReference>
<evidence type="ECO:0000313" key="11">
    <source>
        <dbReference type="EMBL" id="MFA1543245.1"/>
    </source>
</evidence>
<evidence type="ECO:0000256" key="1">
    <source>
        <dbReference type="ARBA" id="ARBA00001936"/>
    </source>
</evidence>
<comment type="catalytic activity">
    <reaction evidence="9">
        <text>D-threo-isocitrate + NADP(+) = 2-oxoglutarate + CO2 + NADPH</text>
        <dbReference type="Rhea" id="RHEA:19629"/>
        <dbReference type="ChEBI" id="CHEBI:15562"/>
        <dbReference type="ChEBI" id="CHEBI:16526"/>
        <dbReference type="ChEBI" id="CHEBI:16810"/>
        <dbReference type="ChEBI" id="CHEBI:57783"/>
        <dbReference type="ChEBI" id="CHEBI:58349"/>
        <dbReference type="EC" id="1.1.1.42"/>
    </reaction>
</comment>
<evidence type="ECO:0000256" key="9">
    <source>
        <dbReference type="PIRNR" id="PIRNR000108"/>
    </source>
</evidence>
<evidence type="ECO:0000259" key="10">
    <source>
        <dbReference type="SMART" id="SM01329"/>
    </source>
</evidence>
<keyword evidence="6 9" id="KW-0521">NADP</keyword>
<dbReference type="NCBIfam" id="TIGR00127">
    <property type="entry name" value="nadp_idh_euk"/>
    <property type="match status" value="1"/>
</dbReference>
<dbReference type="PANTHER" id="PTHR11822:SF21">
    <property type="entry name" value="ISOCITRATE DEHYDROGENASE [NADP], MITOCHONDRIAL"/>
    <property type="match status" value="1"/>
</dbReference>
<dbReference type="Proteomes" id="UP001569963">
    <property type="component" value="Unassembled WGS sequence"/>
</dbReference>
<dbReference type="PANTHER" id="PTHR11822">
    <property type="entry name" value="NADP-SPECIFIC ISOCITRATE DEHYDROGENASE"/>
    <property type="match status" value="1"/>
</dbReference>
<dbReference type="InterPro" id="IPR004790">
    <property type="entry name" value="Isocitrate_DH_NADP"/>
</dbReference>
<organism evidence="11 12">
    <name type="scientific">Actinomadura monticuli</name>
    <dbReference type="NCBI Taxonomy" id="3097367"/>
    <lineage>
        <taxon>Bacteria</taxon>
        <taxon>Bacillati</taxon>
        <taxon>Actinomycetota</taxon>
        <taxon>Actinomycetes</taxon>
        <taxon>Streptosporangiales</taxon>
        <taxon>Thermomonosporaceae</taxon>
        <taxon>Actinomadura</taxon>
    </lineage>
</organism>
<dbReference type="SMART" id="SM01329">
    <property type="entry name" value="Iso_dh"/>
    <property type="match status" value="1"/>
</dbReference>
<keyword evidence="4 9" id="KW-0479">Metal-binding</keyword>
<dbReference type="PIRSF" id="PIRSF000108">
    <property type="entry name" value="IDH_NADP"/>
    <property type="match status" value="1"/>
</dbReference>
<evidence type="ECO:0000256" key="6">
    <source>
        <dbReference type="ARBA" id="ARBA00022857"/>
    </source>
</evidence>
<name>A0ABV4QJA0_9ACTN</name>
<gene>
    <name evidence="11" type="ORF">SM611_30330</name>
</gene>
<dbReference type="InterPro" id="IPR019818">
    <property type="entry name" value="IsoCit/isopropylmalate_DH_CS"/>
</dbReference>
<evidence type="ECO:0000256" key="5">
    <source>
        <dbReference type="ARBA" id="ARBA00022842"/>
    </source>
</evidence>
<evidence type="ECO:0000256" key="7">
    <source>
        <dbReference type="ARBA" id="ARBA00023002"/>
    </source>
</evidence>
<keyword evidence="5 9" id="KW-0460">Magnesium</keyword>
<reference evidence="11 12" key="1">
    <citation type="submission" date="2023-11" db="EMBL/GenBank/DDBJ databases">
        <title>Actinomadura monticuli sp. nov., isolated from volcanic ash.</title>
        <authorList>
            <person name="Lee S.D."/>
            <person name="Yang H."/>
            <person name="Kim I.S."/>
        </authorList>
    </citation>
    <scope>NUCLEOTIDE SEQUENCE [LARGE SCALE GENOMIC DNA]</scope>
    <source>
        <strain evidence="11 12">DLS-62</strain>
    </source>
</reference>
<dbReference type="Gene3D" id="3.40.718.10">
    <property type="entry name" value="Isopropylmalate Dehydrogenase"/>
    <property type="match status" value="1"/>
</dbReference>
<sequence>MPKIKVTGPVVELDGDEMTRIIWKFIKDQLILPYLDVDLKYYDLGIEHRDATDDQVTIDAANAIKEHGVGVKCATITPDEARVEEFGLKKMWRSPNGTIRNILGGVIFREPIVTSNIPRLVPGWTKPIIIGRHAHGDQYKATDFVVPGPGKVTITYTPRDGSEPMELEVADFPGGGVAMGMYNYDDSIRDFARTSMRYALSREMPLYLSTKNTILKAYDGRFKDLFQEIYETEFKSDFEAKGLSYEHRLIDDMVAAALKWEGGFVWAAKNYDGDVQSDTLAQGYGSLGLMTSVLMTPDGKTVEAEAAHGTVTRHYRQHQQGKPTSTNPIASIFAWTRGLEHRGKLDNTPELIDFARKLEQVCVETVEHGQMTKDLALLVGRETPWLTTQEFLEALDTNLQKKING</sequence>
<comment type="caution">
    <text evidence="11">The sequence shown here is derived from an EMBL/GenBank/DDBJ whole genome shotgun (WGS) entry which is preliminary data.</text>
</comment>
<dbReference type="InterPro" id="IPR024084">
    <property type="entry name" value="IsoPropMal-DH-like_dom"/>
</dbReference>
<dbReference type="Pfam" id="PF00180">
    <property type="entry name" value="Iso_dh"/>
    <property type="match status" value="1"/>
</dbReference>
<dbReference type="RefSeq" id="WP_371953748.1">
    <property type="nucleotide sequence ID" value="NZ_JAXCEI010000017.1"/>
</dbReference>
<feature type="domain" description="Isopropylmalate dehydrogenase-like" evidence="10">
    <location>
        <begin position="9"/>
        <end position="395"/>
    </location>
</feature>
<keyword evidence="3 9" id="KW-0816">Tricarboxylic acid cycle</keyword>